<name>C7Q243_CATAD</name>
<gene>
    <name evidence="2" type="ordered locus">Caci_8765</name>
</gene>
<evidence type="ECO:0000313" key="2">
    <source>
        <dbReference type="EMBL" id="ACU77580.1"/>
    </source>
</evidence>
<accession>C7Q243</accession>
<feature type="chain" id="PRO_5002982799" evidence="1">
    <location>
        <begin position="39"/>
        <end position="207"/>
    </location>
</feature>
<dbReference type="eggNOG" id="ENOG50336IT">
    <property type="taxonomic scope" value="Bacteria"/>
</dbReference>
<dbReference type="HOGENOM" id="CLU_1324452_0_0_11"/>
<dbReference type="EMBL" id="CP001700">
    <property type="protein sequence ID" value="ACU77580.1"/>
    <property type="molecule type" value="Genomic_DNA"/>
</dbReference>
<proteinExistence type="predicted"/>
<dbReference type="RefSeq" id="WP_015797304.1">
    <property type="nucleotide sequence ID" value="NC_013131.1"/>
</dbReference>
<keyword evidence="1" id="KW-0732">Signal</keyword>
<dbReference type="STRING" id="479433.Caci_8765"/>
<organism evidence="2 3">
    <name type="scientific">Catenulispora acidiphila (strain DSM 44928 / JCM 14897 / NBRC 102108 / NRRL B-24433 / ID139908)</name>
    <dbReference type="NCBI Taxonomy" id="479433"/>
    <lineage>
        <taxon>Bacteria</taxon>
        <taxon>Bacillati</taxon>
        <taxon>Actinomycetota</taxon>
        <taxon>Actinomycetes</taxon>
        <taxon>Catenulisporales</taxon>
        <taxon>Catenulisporaceae</taxon>
        <taxon>Catenulispora</taxon>
    </lineage>
</organism>
<reference evidence="2 3" key="1">
    <citation type="journal article" date="2009" name="Stand. Genomic Sci.">
        <title>Complete genome sequence of Catenulispora acidiphila type strain (ID 139908).</title>
        <authorList>
            <person name="Copeland A."/>
            <person name="Lapidus A."/>
            <person name="Glavina Del Rio T."/>
            <person name="Nolan M."/>
            <person name="Lucas S."/>
            <person name="Chen F."/>
            <person name="Tice H."/>
            <person name="Cheng J.F."/>
            <person name="Bruce D."/>
            <person name="Goodwin L."/>
            <person name="Pitluck S."/>
            <person name="Mikhailova N."/>
            <person name="Pati A."/>
            <person name="Ivanova N."/>
            <person name="Mavromatis K."/>
            <person name="Chen A."/>
            <person name="Palaniappan K."/>
            <person name="Chain P."/>
            <person name="Land M."/>
            <person name="Hauser L."/>
            <person name="Chang Y.J."/>
            <person name="Jeffries C.D."/>
            <person name="Chertkov O."/>
            <person name="Brettin T."/>
            <person name="Detter J.C."/>
            <person name="Han C."/>
            <person name="Ali Z."/>
            <person name="Tindall B.J."/>
            <person name="Goker M."/>
            <person name="Bristow J."/>
            <person name="Eisen J.A."/>
            <person name="Markowitz V."/>
            <person name="Hugenholtz P."/>
            <person name="Kyrpides N.C."/>
            <person name="Klenk H.P."/>
        </authorList>
    </citation>
    <scope>NUCLEOTIDE SEQUENCE [LARGE SCALE GENOMIC DNA]</scope>
    <source>
        <strain evidence="3">DSM 44928 / JCM 14897 / NBRC 102108 / NRRL B-24433 / ID139908</strain>
    </source>
</reference>
<dbReference type="OrthoDB" id="8988083at2"/>
<evidence type="ECO:0000313" key="3">
    <source>
        <dbReference type="Proteomes" id="UP000000851"/>
    </source>
</evidence>
<dbReference type="KEGG" id="cai:Caci_8765"/>
<sequence length="207" mass="22361" precursor="true">MSFTESPRRRLGARAVPPSLAAALALFLGVCAAPPAAADDIVDDAPVLVTAAILDGKPIDGIPAGPMVDGGYHVHAHLTLYIDGREQWVPAGVGVTRPLVLDPDRPDPVITAAKAFYWLHTHDESGVIHAEAPTPHGFVLGQFFDLWRQPLSRHEVGPAKGEVTVWVDGKRYDGDPRKIALKDHTMVQLNVGRDVPFVPYDFPAKFA</sequence>
<dbReference type="AlphaFoldDB" id="C7Q243"/>
<feature type="signal peptide" evidence="1">
    <location>
        <begin position="1"/>
        <end position="38"/>
    </location>
</feature>
<keyword evidence="3" id="KW-1185">Reference proteome</keyword>
<dbReference type="Proteomes" id="UP000000851">
    <property type="component" value="Chromosome"/>
</dbReference>
<protein>
    <submittedName>
        <fullName evidence="2">Uncharacterized protein</fullName>
    </submittedName>
</protein>
<dbReference type="InParanoid" id="C7Q243"/>
<evidence type="ECO:0000256" key="1">
    <source>
        <dbReference type="SAM" id="SignalP"/>
    </source>
</evidence>